<organism evidence="2 3">
    <name type="scientific">Exophiala aquamarina CBS 119918</name>
    <dbReference type="NCBI Taxonomy" id="1182545"/>
    <lineage>
        <taxon>Eukaryota</taxon>
        <taxon>Fungi</taxon>
        <taxon>Dikarya</taxon>
        <taxon>Ascomycota</taxon>
        <taxon>Pezizomycotina</taxon>
        <taxon>Eurotiomycetes</taxon>
        <taxon>Chaetothyriomycetidae</taxon>
        <taxon>Chaetothyriales</taxon>
        <taxon>Herpotrichiellaceae</taxon>
        <taxon>Exophiala</taxon>
    </lineage>
</organism>
<evidence type="ECO:0000313" key="3">
    <source>
        <dbReference type="Proteomes" id="UP000027920"/>
    </source>
</evidence>
<reference evidence="2 3" key="1">
    <citation type="submission" date="2013-03" db="EMBL/GenBank/DDBJ databases">
        <title>The Genome Sequence of Exophiala aquamarina CBS 119918.</title>
        <authorList>
            <consortium name="The Broad Institute Genomics Platform"/>
            <person name="Cuomo C."/>
            <person name="de Hoog S."/>
            <person name="Gorbushina A."/>
            <person name="Walker B."/>
            <person name="Young S.K."/>
            <person name="Zeng Q."/>
            <person name="Gargeya S."/>
            <person name="Fitzgerald M."/>
            <person name="Haas B."/>
            <person name="Abouelleil A."/>
            <person name="Allen A.W."/>
            <person name="Alvarado L."/>
            <person name="Arachchi H.M."/>
            <person name="Berlin A.M."/>
            <person name="Chapman S.B."/>
            <person name="Gainer-Dewar J."/>
            <person name="Goldberg J."/>
            <person name="Griggs A."/>
            <person name="Gujja S."/>
            <person name="Hansen M."/>
            <person name="Howarth C."/>
            <person name="Imamovic A."/>
            <person name="Ireland A."/>
            <person name="Larimer J."/>
            <person name="McCowan C."/>
            <person name="Murphy C."/>
            <person name="Pearson M."/>
            <person name="Poon T.W."/>
            <person name="Priest M."/>
            <person name="Roberts A."/>
            <person name="Saif S."/>
            <person name="Shea T."/>
            <person name="Sisk P."/>
            <person name="Sykes S."/>
            <person name="Wortman J."/>
            <person name="Nusbaum C."/>
            <person name="Birren B."/>
        </authorList>
    </citation>
    <scope>NUCLEOTIDE SEQUENCE [LARGE SCALE GENOMIC DNA]</scope>
    <source>
        <strain evidence="2 3">CBS 119918</strain>
    </source>
</reference>
<dbReference type="EMBL" id="AMGV01000003">
    <property type="protein sequence ID" value="KEF59457.1"/>
    <property type="molecule type" value="Genomic_DNA"/>
</dbReference>
<sequence length="353" mass="38905">MWFSLHFAVILLLTSYSLSFPIADLRKRDLPDFVRRYGTEPPSASQAPVVFLSTSEQYFPSDIATHLASSRPLDASGAPVAAPSLLSPGNLDSLNAFANDGTEVYVTSNEGIRALPTWFQGTRPAADGSIGNARASVIVTVNKPNNVVDAFYFYFYSYNQGNWVLENPGLEFGDHVGDWEHTMVRFSNGSPQSVYYSQHASGQAFEYAAVEKFNGVRPVVYSAKGSHANYAIPGPHDHTIPNFNTVFGPLLDHTDRGVFWDPALSNPYTYSYDTNSKTFSSYNGADPVAFINFAGKWGDKQLPDKASGQINLFGQRKYTSGPTGPRDKRLDRSAVCPDSKNCWVRPILTPRDE</sequence>
<dbReference type="STRING" id="1182545.A0A072PI76"/>
<feature type="chain" id="PRO_5001683501" description="Vacuolar protein sorting-associated protein 62" evidence="1">
    <location>
        <begin position="20"/>
        <end position="353"/>
    </location>
</feature>
<keyword evidence="1" id="KW-0732">Signal</keyword>
<dbReference type="RefSeq" id="XP_013262047.1">
    <property type="nucleotide sequence ID" value="XM_013406593.1"/>
</dbReference>
<dbReference type="GeneID" id="25279234"/>
<name>A0A072PI76_9EURO</name>
<dbReference type="HOGENOM" id="CLU_024079_0_1_1"/>
<evidence type="ECO:0008006" key="4">
    <source>
        <dbReference type="Google" id="ProtNLM"/>
    </source>
</evidence>
<keyword evidence="3" id="KW-1185">Reference proteome</keyword>
<evidence type="ECO:0000313" key="2">
    <source>
        <dbReference type="EMBL" id="KEF59457.1"/>
    </source>
</evidence>
<comment type="caution">
    <text evidence="2">The sequence shown here is derived from an EMBL/GenBank/DDBJ whole genome shotgun (WGS) entry which is preliminary data.</text>
</comment>
<dbReference type="VEuPathDB" id="FungiDB:A1O9_04301"/>
<dbReference type="OrthoDB" id="188042at2759"/>
<protein>
    <recommendedName>
        <fullName evidence="4">Vacuolar protein sorting-associated protein 62</fullName>
    </recommendedName>
</protein>
<dbReference type="Proteomes" id="UP000027920">
    <property type="component" value="Unassembled WGS sequence"/>
</dbReference>
<dbReference type="PANTHER" id="PTHR48174">
    <property type="entry name" value="DUF946 FAMILY PROTEIN"/>
    <property type="match status" value="1"/>
</dbReference>
<dbReference type="Pfam" id="PF06101">
    <property type="entry name" value="Vps62"/>
    <property type="match status" value="1"/>
</dbReference>
<feature type="signal peptide" evidence="1">
    <location>
        <begin position="1"/>
        <end position="19"/>
    </location>
</feature>
<proteinExistence type="predicted"/>
<dbReference type="InterPro" id="IPR009291">
    <property type="entry name" value="Vps62"/>
</dbReference>
<evidence type="ECO:0000256" key="1">
    <source>
        <dbReference type="SAM" id="SignalP"/>
    </source>
</evidence>
<dbReference type="AlphaFoldDB" id="A0A072PI76"/>
<gene>
    <name evidence="2" type="ORF">A1O9_04301</name>
</gene>
<dbReference type="PANTHER" id="PTHR48174:SF5">
    <property type="entry name" value="VACUOLAR PROTEIN SORTING-ASSOCIATED PROTEIN 62"/>
    <property type="match status" value="1"/>
</dbReference>
<accession>A0A072PI76</accession>